<comment type="caution">
    <text evidence="1">The sequence shown here is derived from an EMBL/GenBank/DDBJ whole genome shotgun (WGS) entry which is preliminary data.</text>
</comment>
<dbReference type="EMBL" id="BMRP01000034">
    <property type="protein sequence ID" value="GGU89452.1"/>
    <property type="molecule type" value="Genomic_DNA"/>
</dbReference>
<proteinExistence type="predicted"/>
<evidence type="ECO:0000313" key="1">
    <source>
        <dbReference type="EMBL" id="GGU89452.1"/>
    </source>
</evidence>
<name>A0ABQ2VL98_9ACTN</name>
<protein>
    <recommendedName>
        <fullName evidence="3">GIY-YIG domain-containing protein</fullName>
    </recommendedName>
</protein>
<dbReference type="Gene3D" id="3.40.1440.10">
    <property type="entry name" value="GIY-YIG endonuclease"/>
    <property type="match status" value="1"/>
</dbReference>
<reference evidence="2" key="1">
    <citation type="journal article" date="2019" name="Int. J. Syst. Evol. Microbiol.">
        <title>The Global Catalogue of Microorganisms (GCM) 10K type strain sequencing project: providing services to taxonomists for standard genome sequencing and annotation.</title>
        <authorList>
            <consortium name="The Broad Institute Genomics Platform"/>
            <consortium name="The Broad Institute Genome Sequencing Center for Infectious Disease"/>
            <person name="Wu L."/>
            <person name="Ma J."/>
        </authorList>
    </citation>
    <scope>NUCLEOTIDE SEQUENCE [LARGE SCALE GENOMIC DNA]</scope>
    <source>
        <strain evidence="2">JCM 3399</strain>
    </source>
</reference>
<gene>
    <name evidence="1" type="ORF">GCM10010211_65020</name>
</gene>
<organism evidence="1 2">
    <name type="scientific">Streptomyces albospinus</name>
    <dbReference type="NCBI Taxonomy" id="285515"/>
    <lineage>
        <taxon>Bacteria</taxon>
        <taxon>Bacillati</taxon>
        <taxon>Actinomycetota</taxon>
        <taxon>Actinomycetes</taxon>
        <taxon>Kitasatosporales</taxon>
        <taxon>Streptomycetaceae</taxon>
        <taxon>Streptomyces</taxon>
    </lineage>
</organism>
<keyword evidence="2" id="KW-1185">Reference proteome</keyword>
<dbReference type="InterPro" id="IPR035901">
    <property type="entry name" value="GIY-YIG_endonuc_sf"/>
</dbReference>
<evidence type="ECO:0008006" key="3">
    <source>
        <dbReference type="Google" id="ProtNLM"/>
    </source>
</evidence>
<accession>A0ABQ2VL98</accession>
<dbReference type="SUPFAM" id="SSF82771">
    <property type="entry name" value="GIY-YIG endonuclease"/>
    <property type="match status" value="1"/>
</dbReference>
<dbReference type="Proteomes" id="UP000654471">
    <property type="component" value="Unassembled WGS sequence"/>
</dbReference>
<evidence type="ECO:0000313" key="2">
    <source>
        <dbReference type="Proteomes" id="UP000654471"/>
    </source>
</evidence>
<sequence length="106" mass="12487">MYMMIYLIHKSLRCKNKVLNETRELAAIYFILNKITLDYYIGSASTGRFHSRFVNHLFYMTGSKIVKNAVKKYAVGSKFRGPPSFAFIILLRNYLKKKLQEKIIRN</sequence>